<dbReference type="AlphaFoldDB" id="A0AAV8TEA1"/>
<organism evidence="1 2">
    <name type="scientific">Erythroxylum novogranatense</name>
    <dbReference type="NCBI Taxonomy" id="1862640"/>
    <lineage>
        <taxon>Eukaryota</taxon>
        <taxon>Viridiplantae</taxon>
        <taxon>Streptophyta</taxon>
        <taxon>Embryophyta</taxon>
        <taxon>Tracheophyta</taxon>
        <taxon>Spermatophyta</taxon>
        <taxon>Magnoliopsida</taxon>
        <taxon>eudicotyledons</taxon>
        <taxon>Gunneridae</taxon>
        <taxon>Pentapetalae</taxon>
        <taxon>rosids</taxon>
        <taxon>fabids</taxon>
        <taxon>Malpighiales</taxon>
        <taxon>Erythroxylaceae</taxon>
        <taxon>Erythroxylum</taxon>
    </lineage>
</organism>
<proteinExistence type="predicted"/>
<evidence type="ECO:0000313" key="2">
    <source>
        <dbReference type="Proteomes" id="UP001159364"/>
    </source>
</evidence>
<evidence type="ECO:0000313" key="1">
    <source>
        <dbReference type="EMBL" id="KAJ8765192.1"/>
    </source>
</evidence>
<reference evidence="1 2" key="1">
    <citation type="submission" date="2021-09" db="EMBL/GenBank/DDBJ databases">
        <title>Genomic insights and catalytic innovation underlie evolution of tropane alkaloids biosynthesis.</title>
        <authorList>
            <person name="Wang Y.-J."/>
            <person name="Tian T."/>
            <person name="Huang J.-P."/>
            <person name="Huang S.-X."/>
        </authorList>
    </citation>
    <scope>NUCLEOTIDE SEQUENCE [LARGE SCALE GENOMIC DNA]</scope>
    <source>
        <strain evidence="1">KIB-2018</strain>
        <tissue evidence="1">Leaf</tissue>
    </source>
</reference>
<keyword evidence="2" id="KW-1185">Reference proteome</keyword>
<gene>
    <name evidence="1" type="ORF">K2173_011452</name>
</gene>
<protein>
    <submittedName>
        <fullName evidence="1">Uncharacterized protein</fullName>
    </submittedName>
</protein>
<accession>A0AAV8TEA1</accession>
<comment type="caution">
    <text evidence="1">The sequence shown here is derived from an EMBL/GenBank/DDBJ whole genome shotgun (WGS) entry which is preliminary data.</text>
</comment>
<sequence length="83" mass="9217">MVEVEKAYKPFEGLPIGLGLMGYMGNKNTYDPWMVVSVSDDYDTTGGGGTLQRMSDLLYQLEDEVLIEFEKFKSHVVSCGSKA</sequence>
<dbReference type="EMBL" id="JAIWQS010000005">
    <property type="protein sequence ID" value="KAJ8765192.1"/>
    <property type="molecule type" value="Genomic_DNA"/>
</dbReference>
<dbReference type="Proteomes" id="UP001159364">
    <property type="component" value="Linkage Group LG05"/>
</dbReference>
<name>A0AAV8TEA1_9ROSI</name>